<dbReference type="InterPro" id="IPR014772">
    <property type="entry name" value="Munc13_dom-2"/>
</dbReference>
<dbReference type="EMBL" id="ML978138">
    <property type="protein sequence ID" value="KAF2093515.1"/>
    <property type="molecule type" value="Genomic_DNA"/>
</dbReference>
<dbReference type="Pfam" id="PF00168">
    <property type="entry name" value="C2"/>
    <property type="match status" value="1"/>
</dbReference>
<keyword evidence="6" id="KW-1185">Reference proteome</keyword>
<feature type="region of interest" description="Disordered" evidence="1">
    <location>
        <begin position="356"/>
        <end position="414"/>
    </location>
</feature>
<evidence type="ECO:0000313" key="5">
    <source>
        <dbReference type="EMBL" id="KAF2093515.1"/>
    </source>
</evidence>
<sequence length="1401" mass="160262">MSDASTRMRNKSRVNSLQQSGILRRDGSYSRKKSISPNDVYLFALRVAYLSYLLQPRVRRVQHVPSANQKIARSSTSSMDLLKDFSLIRDSKSTRFPHGFMAMLDTRITGVLMGKEKMPEYNDALVKRTFAVFLNAFKEQTFRKNMEKDRRVEDLLLIFFSNATKELQKGKAPEDDAWKLMVDRHVALFIRLVSSILKDHEWSRDRPELASRLQTLEKKLLIHDQDLAAESQRNGGAGGSTVEVEVPRSYQVKDMPLVITVQRIFRKEYDDVQADIIAYKSIWTEKAALQDLKMYQTNLALNNKKTLSSDDFDTEDAYEAWRKAEVADLSQMMLAIVQSNMELAKETSSASLPQFKAANGVTSPPPGSEFSELSRKVTEPDNSSSYVIDQPVDMSGYSSTEQSNGNGFSDDDPYTYIPPDPRAYYRLVLKEAFTFDLRDSELQPSEATSETPALKLLSKHSTELLSEIALRWRIPQFSRPVLFLDVVREKYQHEEISLDTLDAAFLYVKEPQHQQDLKKSGNRASLMALSHLQESLFDWHKWMVKDYALHISNYTALRDNLLRDLFGLILQCYDSKAPDIGPVMYILNEHINADPLFSDKAEPPASYTMELKEALQERAFEVYQDMVRKLVPDVREECEFYHIIELGKAVVKLCEKIQKRYRKNPQIMGVSPLMTLVGEVLPAYAGDAKHLVIQITELTAAKDDVVPIQDGFDLYREMVEIRQVHANALPDVPFKFDVEDHLQDFVWRYLADVDSKIVLWVEEAAKQDTFQMRHAAGNMPTDDERHSESVIDIFRSFNQSVDQIFQLNWDNDLHYAKFMTAMSKSISMGITRYSEILEQQFVKEMDRLTPEQEASKGATRQEKWMQMAKDAWANKEKIEPFQFAAESLVKLNNIEWATLQLDALSKNMNVDACADVIEKNTSAQQMQQQLKRKNEKYVFTIKIIEGEDLKACDMNGLSDPYVVLGDEYQKRLAKTRVIYSNLNPRWDESVDITTSGPLNIIATIWDHDTLGDHDCVGRTSLKLDPAHFRDYVPREYWLDLDTQGRLLLRVSMEGERDDIRFWFGKGMRGLKRCEREMTRGIVDKLSAYIHHCLSKGGLKRLLNKGYVERVGAMTSWFQSKTTNARQSIHPAEIEGALKSLLEYFDENFAIMKETLTESAMIAVMTRIWKEVLNTLEGLLVPPLSDKPSGQKPLNRVECDVVFRWLDVLLRFFNAIDEETGQANGIPMDVLKSPKYHDLCNLAFFYFEETDSLIRQSEFMASASVNRQQEQAARLNRLSAPTPTTPTISGGPGGFNFGGFGGQYGLPSTRRSKTIMLSRNLGTMRKAKEEKRKEAQAEPSDDMILRILRMRPEAERYLKDRSRQKERLQAAAAAEQIVRMSLAQGMAGSNAGGGLQRGLPRR</sequence>
<evidence type="ECO:0000256" key="1">
    <source>
        <dbReference type="SAM" id="MobiDB-lite"/>
    </source>
</evidence>
<dbReference type="PROSITE" id="PS50004">
    <property type="entry name" value="C2"/>
    <property type="match status" value="1"/>
</dbReference>
<reference evidence="5" key="1">
    <citation type="journal article" date="2020" name="Stud. Mycol.">
        <title>101 Dothideomycetes genomes: a test case for predicting lifestyles and emergence of pathogens.</title>
        <authorList>
            <person name="Haridas S."/>
            <person name="Albert R."/>
            <person name="Binder M."/>
            <person name="Bloem J."/>
            <person name="Labutti K."/>
            <person name="Salamov A."/>
            <person name="Andreopoulos B."/>
            <person name="Baker S."/>
            <person name="Barry K."/>
            <person name="Bills G."/>
            <person name="Bluhm B."/>
            <person name="Cannon C."/>
            <person name="Castanera R."/>
            <person name="Culley D."/>
            <person name="Daum C."/>
            <person name="Ezra D."/>
            <person name="Gonzalez J."/>
            <person name="Henrissat B."/>
            <person name="Kuo A."/>
            <person name="Liang C."/>
            <person name="Lipzen A."/>
            <person name="Lutzoni F."/>
            <person name="Magnuson J."/>
            <person name="Mondo S."/>
            <person name="Nolan M."/>
            <person name="Ohm R."/>
            <person name="Pangilinan J."/>
            <person name="Park H.-J."/>
            <person name="Ramirez L."/>
            <person name="Alfaro M."/>
            <person name="Sun H."/>
            <person name="Tritt A."/>
            <person name="Yoshinaga Y."/>
            <person name="Zwiers L.-H."/>
            <person name="Turgeon B."/>
            <person name="Goodwin S."/>
            <person name="Spatafora J."/>
            <person name="Crous P."/>
            <person name="Grigoriev I."/>
        </authorList>
    </citation>
    <scope>NUCLEOTIDE SEQUENCE</scope>
    <source>
        <strain evidence="5">CBS 133067</strain>
    </source>
</reference>
<dbReference type="Gene3D" id="2.60.40.150">
    <property type="entry name" value="C2 domain"/>
    <property type="match status" value="1"/>
</dbReference>
<dbReference type="Gene3D" id="1.20.58.1100">
    <property type="match status" value="1"/>
</dbReference>
<dbReference type="InterPro" id="IPR014770">
    <property type="entry name" value="Munc13_1"/>
</dbReference>
<proteinExistence type="predicted"/>
<protein>
    <recommendedName>
        <fullName evidence="7">C2 domain-containing protein</fullName>
    </recommendedName>
</protein>
<dbReference type="SMART" id="SM00239">
    <property type="entry name" value="C2"/>
    <property type="match status" value="1"/>
</dbReference>
<dbReference type="PROSITE" id="PS51258">
    <property type="entry name" value="MHD1"/>
    <property type="match status" value="1"/>
</dbReference>
<name>A0A9P4I202_9PEZI</name>
<gene>
    <name evidence="5" type="ORF">NA57DRAFT_48383</name>
</gene>
<feature type="compositionally biased region" description="Polar residues" evidence="1">
    <location>
        <begin position="1"/>
        <end position="21"/>
    </location>
</feature>
<evidence type="ECO:0000259" key="4">
    <source>
        <dbReference type="PROSITE" id="PS51259"/>
    </source>
</evidence>
<dbReference type="InterPro" id="IPR010439">
    <property type="entry name" value="MUN_dom"/>
</dbReference>
<organism evidence="5 6">
    <name type="scientific">Rhizodiscina lignyota</name>
    <dbReference type="NCBI Taxonomy" id="1504668"/>
    <lineage>
        <taxon>Eukaryota</taxon>
        <taxon>Fungi</taxon>
        <taxon>Dikarya</taxon>
        <taxon>Ascomycota</taxon>
        <taxon>Pezizomycotina</taxon>
        <taxon>Dothideomycetes</taxon>
        <taxon>Pleosporomycetidae</taxon>
        <taxon>Aulographales</taxon>
        <taxon>Rhizodiscinaceae</taxon>
        <taxon>Rhizodiscina</taxon>
    </lineage>
</organism>
<dbReference type="PANTHER" id="PTHR47263">
    <property type="entry name" value="ADENYLATE CYCLASE ACTIVATION PROTEIN GIT1"/>
    <property type="match status" value="1"/>
</dbReference>
<feature type="compositionally biased region" description="Polar residues" evidence="1">
    <location>
        <begin position="396"/>
        <end position="407"/>
    </location>
</feature>
<feature type="domain" description="MHD1" evidence="3">
    <location>
        <begin position="712"/>
        <end position="837"/>
    </location>
</feature>
<evidence type="ECO:0000259" key="2">
    <source>
        <dbReference type="PROSITE" id="PS50004"/>
    </source>
</evidence>
<evidence type="ECO:0008006" key="7">
    <source>
        <dbReference type="Google" id="ProtNLM"/>
    </source>
</evidence>
<accession>A0A9P4I202</accession>
<dbReference type="InterPro" id="IPR035892">
    <property type="entry name" value="C2_domain_sf"/>
</dbReference>
<dbReference type="SUPFAM" id="SSF49562">
    <property type="entry name" value="C2 domain (Calcium/lipid-binding domain, CaLB)"/>
    <property type="match status" value="1"/>
</dbReference>
<feature type="region of interest" description="Disordered" evidence="1">
    <location>
        <begin position="1"/>
        <end position="31"/>
    </location>
</feature>
<dbReference type="PANTHER" id="PTHR47263:SF1">
    <property type="entry name" value="C2 DOMAIN PROTEIN (AFU_ORTHOLOGUE AFUA_7G02350)"/>
    <property type="match status" value="1"/>
</dbReference>
<dbReference type="Proteomes" id="UP000799772">
    <property type="component" value="Unassembled WGS sequence"/>
</dbReference>
<dbReference type="CDD" id="cd04043">
    <property type="entry name" value="C2_Munc13_fungal"/>
    <property type="match status" value="1"/>
</dbReference>
<dbReference type="Gene3D" id="1.10.357.50">
    <property type="match status" value="1"/>
</dbReference>
<evidence type="ECO:0000313" key="6">
    <source>
        <dbReference type="Proteomes" id="UP000799772"/>
    </source>
</evidence>
<dbReference type="InterPro" id="IPR000008">
    <property type="entry name" value="C2_dom"/>
</dbReference>
<evidence type="ECO:0000259" key="3">
    <source>
        <dbReference type="PROSITE" id="PS51258"/>
    </source>
</evidence>
<dbReference type="InterPro" id="IPR052811">
    <property type="entry name" value="Glucose_resp_signaling"/>
</dbReference>
<feature type="domain" description="C2" evidence="2">
    <location>
        <begin position="920"/>
        <end position="1036"/>
    </location>
</feature>
<dbReference type="Pfam" id="PF06292">
    <property type="entry name" value="MUN"/>
    <property type="match status" value="1"/>
</dbReference>
<dbReference type="OrthoDB" id="2015333at2759"/>
<comment type="caution">
    <text evidence="5">The sequence shown here is derived from an EMBL/GenBank/DDBJ whole genome shotgun (WGS) entry which is preliminary data.</text>
</comment>
<dbReference type="PROSITE" id="PS51259">
    <property type="entry name" value="MHD2"/>
    <property type="match status" value="1"/>
</dbReference>
<feature type="domain" description="MHD2" evidence="4">
    <location>
        <begin position="1134"/>
        <end position="1256"/>
    </location>
</feature>